<proteinExistence type="predicted"/>
<name>A0A7J7JZ52_BUGNE</name>
<sequence length="196" mass="21058">MTSLKSDWQSSVVCVVCAIIAHTNSTKQSANYVLPVELLFPTYTTLVQGLILLAGDILPAGSYIPRFGPENSSYIQVVFPTDTVLTEDIIIPPYSTFNQPLVLAVGFKFKYSYTLPSYVPFPRKTSPPPTVTDTTPPSTTSSSLVTSSSAISSQNSSTEPEIPSVIVRRITTPGEAAELDNSQAECKEPSEATTST</sequence>
<organism evidence="2 3">
    <name type="scientific">Bugula neritina</name>
    <name type="common">Brown bryozoan</name>
    <name type="synonym">Sertularia neritina</name>
    <dbReference type="NCBI Taxonomy" id="10212"/>
    <lineage>
        <taxon>Eukaryota</taxon>
        <taxon>Metazoa</taxon>
        <taxon>Spiralia</taxon>
        <taxon>Lophotrochozoa</taxon>
        <taxon>Bryozoa</taxon>
        <taxon>Gymnolaemata</taxon>
        <taxon>Cheilostomatida</taxon>
        <taxon>Flustrina</taxon>
        <taxon>Buguloidea</taxon>
        <taxon>Bugulidae</taxon>
        <taxon>Bugula</taxon>
    </lineage>
</organism>
<protein>
    <submittedName>
        <fullName evidence="2">Uncharacterized protein</fullName>
    </submittedName>
</protein>
<comment type="caution">
    <text evidence="2">The sequence shown here is derived from an EMBL/GenBank/DDBJ whole genome shotgun (WGS) entry which is preliminary data.</text>
</comment>
<feature type="compositionally biased region" description="Low complexity" evidence="1">
    <location>
        <begin position="131"/>
        <end position="157"/>
    </location>
</feature>
<reference evidence="2" key="1">
    <citation type="submission" date="2020-06" db="EMBL/GenBank/DDBJ databases">
        <title>Draft genome of Bugula neritina, a colonial animal packing powerful symbionts and potential medicines.</title>
        <authorList>
            <person name="Rayko M."/>
        </authorList>
    </citation>
    <scope>NUCLEOTIDE SEQUENCE [LARGE SCALE GENOMIC DNA]</scope>
    <source>
        <strain evidence="2">Kwan_BN1</strain>
    </source>
</reference>
<dbReference type="Proteomes" id="UP000593567">
    <property type="component" value="Unassembled WGS sequence"/>
</dbReference>
<feature type="region of interest" description="Disordered" evidence="1">
    <location>
        <begin position="122"/>
        <end position="196"/>
    </location>
</feature>
<dbReference type="AlphaFoldDB" id="A0A7J7JZ52"/>
<gene>
    <name evidence="2" type="ORF">EB796_010449</name>
</gene>
<evidence type="ECO:0000313" key="3">
    <source>
        <dbReference type="Proteomes" id="UP000593567"/>
    </source>
</evidence>
<accession>A0A7J7JZ52</accession>
<evidence type="ECO:0000313" key="2">
    <source>
        <dbReference type="EMBL" id="KAF6031213.1"/>
    </source>
</evidence>
<dbReference type="EMBL" id="VXIV02001632">
    <property type="protein sequence ID" value="KAF6031213.1"/>
    <property type="molecule type" value="Genomic_DNA"/>
</dbReference>
<keyword evidence="3" id="KW-1185">Reference proteome</keyword>
<evidence type="ECO:0000256" key="1">
    <source>
        <dbReference type="SAM" id="MobiDB-lite"/>
    </source>
</evidence>